<gene>
    <name evidence="15" type="primary">Dana\GF19988</name>
    <name evidence="15" type="synonym">dana_GLEANR_22393</name>
    <name evidence="15" type="ORF">GF19988</name>
</gene>
<feature type="domain" description="THAP-type" evidence="14">
    <location>
        <begin position="1"/>
        <end position="78"/>
    </location>
</feature>
<protein>
    <recommendedName>
        <fullName evidence="14">THAP-type domain-containing protein</fullName>
    </recommendedName>
</protein>
<dbReference type="InterPro" id="IPR006612">
    <property type="entry name" value="THAP_Znf"/>
</dbReference>
<evidence type="ECO:0000256" key="6">
    <source>
        <dbReference type="ARBA" id="ARBA00023015"/>
    </source>
</evidence>
<keyword evidence="7" id="KW-0175">Coiled coil</keyword>
<evidence type="ECO:0000256" key="8">
    <source>
        <dbReference type="ARBA" id="ARBA00023125"/>
    </source>
</evidence>
<evidence type="ECO:0000256" key="10">
    <source>
        <dbReference type="ARBA" id="ARBA00023242"/>
    </source>
</evidence>
<dbReference type="FunCoup" id="B3MTP5">
    <property type="interactions" value="18"/>
</dbReference>
<dbReference type="SUPFAM" id="SSF57716">
    <property type="entry name" value="Glucocorticoid receptor-like (DNA-binding domain)"/>
    <property type="match status" value="2"/>
</dbReference>
<proteinExistence type="inferred from homology"/>
<evidence type="ECO:0000256" key="9">
    <source>
        <dbReference type="ARBA" id="ARBA00023163"/>
    </source>
</evidence>
<dbReference type="SMART" id="SM00980">
    <property type="entry name" value="THAP"/>
    <property type="match status" value="2"/>
</dbReference>
<evidence type="ECO:0000313" key="16">
    <source>
        <dbReference type="Proteomes" id="UP000007801"/>
    </source>
</evidence>
<organism evidence="15 16">
    <name type="scientific">Drosophila ananassae</name>
    <name type="common">Fruit fly</name>
    <dbReference type="NCBI Taxonomy" id="7217"/>
    <lineage>
        <taxon>Eukaryota</taxon>
        <taxon>Metazoa</taxon>
        <taxon>Ecdysozoa</taxon>
        <taxon>Arthropoda</taxon>
        <taxon>Hexapoda</taxon>
        <taxon>Insecta</taxon>
        <taxon>Pterygota</taxon>
        <taxon>Neoptera</taxon>
        <taxon>Endopterygota</taxon>
        <taxon>Diptera</taxon>
        <taxon>Brachycera</taxon>
        <taxon>Muscomorpha</taxon>
        <taxon>Ephydroidea</taxon>
        <taxon>Drosophilidae</taxon>
        <taxon>Drosophila</taxon>
        <taxon>Sophophora</taxon>
    </lineage>
</organism>
<dbReference type="Proteomes" id="UP000007801">
    <property type="component" value="Unassembled WGS sequence"/>
</dbReference>
<evidence type="ECO:0000256" key="4">
    <source>
        <dbReference type="ARBA" id="ARBA00022771"/>
    </source>
</evidence>
<keyword evidence="10" id="KW-0539">Nucleus</keyword>
<keyword evidence="3" id="KW-0479">Metal-binding</keyword>
<dbReference type="PANTHER" id="PTHR46600:SF1">
    <property type="entry name" value="THAP DOMAIN-CONTAINING PROTEIN 1"/>
    <property type="match status" value="1"/>
</dbReference>
<dbReference type="Pfam" id="PF05485">
    <property type="entry name" value="THAP"/>
    <property type="match status" value="2"/>
</dbReference>
<dbReference type="GO" id="GO:0043565">
    <property type="term" value="F:sequence-specific DNA binding"/>
    <property type="evidence" value="ECO:0007669"/>
    <property type="project" value="InterPro"/>
</dbReference>
<accession>B3MTP5</accession>
<evidence type="ECO:0000256" key="7">
    <source>
        <dbReference type="ARBA" id="ARBA00023054"/>
    </source>
</evidence>
<dbReference type="Gene3D" id="6.20.210.20">
    <property type="entry name" value="THAP domain"/>
    <property type="match status" value="1"/>
</dbReference>
<comment type="subcellular location">
    <subcellularLocation>
        <location evidence="1">Nucleus</location>
        <location evidence="1">Nucleoplasm</location>
    </subcellularLocation>
</comment>
<dbReference type="InParanoid" id="B3MTP5"/>
<keyword evidence="8 12" id="KW-0238">DNA-binding</keyword>
<keyword evidence="16" id="KW-1185">Reference proteome</keyword>
<dbReference type="GO" id="GO:0008270">
    <property type="term" value="F:zinc ion binding"/>
    <property type="evidence" value="ECO:0007669"/>
    <property type="project" value="UniProtKB-KW"/>
</dbReference>
<evidence type="ECO:0000256" key="13">
    <source>
        <dbReference type="SAM" id="MobiDB-lite"/>
    </source>
</evidence>
<feature type="compositionally biased region" description="Basic and acidic residues" evidence="13">
    <location>
        <begin position="206"/>
        <end position="216"/>
    </location>
</feature>
<comment type="similarity">
    <text evidence="2">Belongs to the THAP1 family.</text>
</comment>
<evidence type="ECO:0000259" key="14">
    <source>
        <dbReference type="PROSITE" id="PS50950"/>
    </source>
</evidence>
<keyword evidence="6" id="KW-0805">Transcription regulation</keyword>
<dbReference type="KEGG" id="dan:6502720"/>
<dbReference type="SMART" id="SM00692">
    <property type="entry name" value="DM3"/>
    <property type="match status" value="2"/>
</dbReference>
<evidence type="ECO:0000256" key="3">
    <source>
        <dbReference type="ARBA" id="ARBA00022723"/>
    </source>
</evidence>
<dbReference type="GeneID" id="6502720"/>
<evidence type="ECO:0000256" key="2">
    <source>
        <dbReference type="ARBA" id="ARBA00006177"/>
    </source>
</evidence>
<dbReference type="HOGENOM" id="CLU_1062724_0_0_1"/>
<keyword evidence="5" id="KW-0862">Zinc</keyword>
<dbReference type="InterPro" id="IPR038441">
    <property type="entry name" value="THAP_Znf_sf"/>
</dbReference>
<keyword evidence="11" id="KW-0131">Cell cycle</keyword>
<evidence type="ECO:0000313" key="15">
    <source>
        <dbReference type="EMBL" id="EDV30176.2"/>
    </source>
</evidence>
<dbReference type="PROSITE" id="PS50950">
    <property type="entry name" value="ZF_THAP"/>
    <property type="match status" value="2"/>
</dbReference>
<feature type="region of interest" description="Disordered" evidence="13">
    <location>
        <begin position="189"/>
        <end position="216"/>
    </location>
</feature>
<dbReference type="GO" id="GO:0005654">
    <property type="term" value="C:nucleoplasm"/>
    <property type="evidence" value="ECO:0007669"/>
    <property type="project" value="UniProtKB-SubCell"/>
</dbReference>
<evidence type="ECO:0000256" key="12">
    <source>
        <dbReference type="PROSITE-ProRule" id="PRU00309"/>
    </source>
</evidence>
<feature type="domain" description="THAP-type" evidence="14">
    <location>
        <begin position="95"/>
        <end position="167"/>
    </location>
</feature>
<reference evidence="15 16" key="1">
    <citation type="journal article" date="2007" name="Nature">
        <title>Evolution of genes and genomes on the Drosophila phylogeny.</title>
        <authorList>
            <consortium name="Drosophila 12 Genomes Consortium"/>
            <person name="Clark A.G."/>
            <person name="Eisen M.B."/>
            <person name="Smith D.R."/>
            <person name="Bergman C.M."/>
            <person name="Oliver B."/>
            <person name="Markow T.A."/>
            <person name="Kaufman T.C."/>
            <person name="Kellis M."/>
            <person name="Gelbart W."/>
            <person name="Iyer V.N."/>
            <person name="Pollard D.A."/>
            <person name="Sackton T.B."/>
            <person name="Larracuente A.M."/>
            <person name="Singh N.D."/>
            <person name="Abad J.P."/>
            <person name="Abt D.N."/>
            <person name="Adryan B."/>
            <person name="Aguade M."/>
            <person name="Akashi H."/>
            <person name="Anderson W.W."/>
            <person name="Aquadro C.F."/>
            <person name="Ardell D.H."/>
            <person name="Arguello R."/>
            <person name="Artieri C.G."/>
            <person name="Barbash D.A."/>
            <person name="Barker D."/>
            <person name="Barsanti P."/>
            <person name="Batterham P."/>
            <person name="Batzoglou S."/>
            <person name="Begun D."/>
            <person name="Bhutkar A."/>
            <person name="Blanco E."/>
            <person name="Bosak S.A."/>
            <person name="Bradley R.K."/>
            <person name="Brand A.D."/>
            <person name="Brent M.R."/>
            <person name="Brooks A.N."/>
            <person name="Brown R.H."/>
            <person name="Butlin R.K."/>
            <person name="Caggese C."/>
            <person name="Calvi B.R."/>
            <person name="Bernardo de Carvalho A."/>
            <person name="Caspi A."/>
            <person name="Castrezana S."/>
            <person name="Celniker S.E."/>
            <person name="Chang J.L."/>
            <person name="Chapple C."/>
            <person name="Chatterji S."/>
            <person name="Chinwalla A."/>
            <person name="Civetta A."/>
            <person name="Clifton S.W."/>
            <person name="Comeron J.M."/>
            <person name="Costello J.C."/>
            <person name="Coyne J.A."/>
            <person name="Daub J."/>
            <person name="David R.G."/>
            <person name="Delcher A.L."/>
            <person name="Delehaunty K."/>
            <person name="Do C.B."/>
            <person name="Ebling H."/>
            <person name="Edwards K."/>
            <person name="Eickbush T."/>
            <person name="Evans J.D."/>
            <person name="Filipski A."/>
            <person name="Findeiss S."/>
            <person name="Freyhult E."/>
            <person name="Fulton L."/>
            <person name="Fulton R."/>
            <person name="Garcia A.C."/>
            <person name="Gardiner A."/>
            <person name="Garfield D.A."/>
            <person name="Garvin B.E."/>
            <person name="Gibson G."/>
            <person name="Gilbert D."/>
            <person name="Gnerre S."/>
            <person name="Godfrey J."/>
            <person name="Good R."/>
            <person name="Gotea V."/>
            <person name="Gravely B."/>
            <person name="Greenberg A.J."/>
            <person name="Griffiths-Jones S."/>
            <person name="Gross S."/>
            <person name="Guigo R."/>
            <person name="Gustafson E.A."/>
            <person name="Haerty W."/>
            <person name="Hahn M.W."/>
            <person name="Halligan D.L."/>
            <person name="Halpern A.L."/>
            <person name="Halter G.M."/>
            <person name="Han M.V."/>
            <person name="Heger A."/>
            <person name="Hillier L."/>
            <person name="Hinrichs A.S."/>
            <person name="Holmes I."/>
            <person name="Hoskins R.A."/>
            <person name="Hubisz M.J."/>
            <person name="Hultmark D."/>
            <person name="Huntley M.A."/>
            <person name="Jaffe D.B."/>
            <person name="Jagadeeshan S."/>
            <person name="Jeck W.R."/>
            <person name="Johnson J."/>
            <person name="Jones C.D."/>
            <person name="Jordan W.C."/>
            <person name="Karpen G.H."/>
            <person name="Kataoka E."/>
            <person name="Keightley P.D."/>
            <person name="Kheradpour P."/>
            <person name="Kirkness E.F."/>
            <person name="Koerich L.B."/>
            <person name="Kristiansen K."/>
            <person name="Kudrna D."/>
            <person name="Kulathinal R.J."/>
            <person name="Kumar S."/>
            <person name="Kwok R."/>
            <person name="Lander E."/>
            <person name="Langley C.H."/>
            <person name="Lapoint R."/>
            <person name="Lazzaro B.P."/>
            <person name="Lee S.J."/>
            <person name="Levesque L."/>
            <person name="Li R."/>
            <person name="Lin C.F."/>
            <person name="Lin M.F."/>
            <person name="Lindblad-Toh K."/>
            <person name="Llopart A."/>
            <person name="Long M."/>
            <person name="Low L."/>
            <person name="Lozovsky E."/>
            <person name="Lu J."/>
            <person name="Luo M."/>
            <person name="Machado C.A."/>
            <person name="Makalowski W."/>
            <person name="Marzo M."/>
            <person name="Matsuda M."/>
            <person name="Matzkin L."/>
            <person name="McAllister B."/>
            <person name="McBride C.S."/>
            <person name="McKernan B."/>
            <person name="McKernan K."/>
            <person name="Mendez-Lago M."/>
            <person name="Minx P."/>
            <person name="Mollenhauer M.U."/>
            <person name="Montooth K."/>
            <person name="Mount S.M."/>
            <person name="Mu X."/>
            <person name="Myers E."/>
            <person name="Negre B."/>
            <person name="Newfeld S."/>
            <person name="Nielsen R."/>
            <person name="Noor M.A."/>
            <person name="O'Grady P."/>
            <person name="Pachter L."/>
            <person name="Papaceit M."/>
            <person name="Parisi M.J."/>
            <person name="Parisi M."/>
            <person name="Parts L."/>
            <person name="Pedersen J.S."/>
            <person name="Pesole G."/>
            <person name="Phillippy A.M."/>
            <person name="Ponting C.P."/>
            <person name="Pop M."/>
            <person name="Porcelli D."/>
            <person name="Powell J.R."/>
            <person name="Prohaska S."/>
            <person name="Pruitt K."/>
            <person name="Puig M."/>
            <person name="Quesneville H."/>
            <person name="Ram K.R."/>
            <person name="Rand D."/>
            <person name="Rasmussen M.D."/>
            <person name="Reed L.K."/>
            <person name="Reenan R."/>
            <person name="Reily A."/>
            <person name="Remington K.A."/>
            <person name="Rieger T.T."/>
            <person name="Ritchie M.G."/>
            <person name="Robin C."/>
            <person name="Rogers Y.H."/>
            <person name="Rohde C."/>
            <person name="Rozas J."/>
            <person name="Rubenfield M.J."/>
            <person name="Ruiz A."/>
            <person name="Russo S."/>
            <person name="Salzberg S.L."/>
            <person name="Sanchez-Gracia A."/>
            <person name="Saranga D.J."/>
            <person name="Sato H."/>
            <person name="Schaeffer S.W."/>
            <person name="Schatz M.C."/>
            <person name="Schlenke T."/>
            <person name="Schwartz R."/>
            <person name="Segarra C."/>
            <person name="Singh R.S."/>
            <person name="Sirot L."/>
            <person name="Sirota M."/>
            <person name="Sisneros N.B."/>
            <person name="Smith C.D."/>
            <person name="Smith T.F."/>
            <person name="Spieth J."/>
            <person name="Stage D.E."/>
            <person name="Stark A."/>
            <person name="Stephan W."/>
            <person name="Strausberg R.L."/>
            <person name="Strempel S."/>
            <person name="Sturgill D."/>
            <person name="Sutton G."/>
            <person name="Sutton G.G."/>
            <person name="Tao W."/>
            <person name="Teichmann S."/>
            <person name="Tobari Y.N."/>
            <person name="Tomimura Y."/>
            <person name="Tsolas J.M."/>
            <person name="Valente V.L."/>
            <person name="Venter E."/>
            <person name="Venter J.C."/>
            <person name="Vicario S."/>
            <person name="Vieira F.G."/>
            <person name="Vilella A.J."/>
            <person name="Villasante A."/>
            <person name="Walenz B."/>
            <person name="Wang J."/>
            <person name="Wasserman M."/>
            <person name="Watts T."/>
            <person name="Wilson D."/>
            <person name="Wilson R.K."/>
            <person name="Wing R.A."/>
            <person name="Wolfner M.F."/>
            <person name="Wong A."/>
            <person name="Wong G.K."/>
            <person name="Wu C.I."/>
            <person name="Wu G."/>
            <person name="Yamamoto D."/>
            <person name="Yang H.P."/>
            <person name="Yang S.P."/>
            <person name="Yorke J.A."/>
            <person name="Yoshida K."/>
            <person name="Zdobnov E."/>
            <person name="Zhang P."/>
            <person name="Zhang Y."/>
            <person name="Zimin A.V."/>
            <person name="Baldwin J."/>
            <person name="Abdouelleil A."/>
            <person name="Abdulkadir J."/>
            <person name="Abebe A."/>
            <person name="Abera B."/>
            <person name="Abreu J."/>
            <person name="Acer S.C."/>
            <person name="Aftuck L."/>
            <person name="Alexander A."/>
            <person name="An P."/>
            <person name="Anderson E."/>
            <person name="Anderson S."/>
            <person name="Arachi H."/>
            <person name="Azer M."/>
            <person name="Bachantsang P."/>
            <person name="Barry A."/>
            <person name="Bayul T."/>
            <person name="Berlin A."/>
            <person name="Bessette D."/>
            <person name="Bloom T."/>
            <person name="Blye J."/>
            <person name="Boguslavskiy L."/>
            <person name="Bonnet C."/>
            <person name="Boukhgalter B."/>
            <person name="Bourzgui I."/>
            <person name="Brown A."/>
            <person name="Cahill P."/>
            <person name="Channer S."/>
            <person name="Cheshatsang Y."/>
            <person name="Chuda L."/>
            <person name="Citroen M."/>
            <person name="Collymore A."/>
            <person name="Cooke P."/>
            <person name="Costello M."/>
            <person name="D'Aco K."/>
            <person name="Daza R."/>
            <person name="De Haan G."/>
            <person name="DeGray S."/>
            <person name="DeMaso C."/>
            <person name="Dhargay N."/>
            <person name="Dooley K."/>
            <person name="Dooley E."/>
            <person name="Doricent M."/>
            <person name="Dorje P."/>
            <person name="Dorjee K."/>
            <person name="Dupes A."/>
            <person name="Elong R."/>
            <person name="Falk J."/>
            <person name="Farina A."/>
            <person name="Faro S."/>
            <person name="Ferguson D."/>
            <person name="Fisher S."/>
            <person name="Foley C.D."/>
            <person name="Franke A."/>
            <person name="Friedrich D."/>
            <person name="Gadbois L."/>
            <person name="Gearin G."/>
            <person name="Gearin C.R."/>
            <person name="Giannoukos G."/>
            <person name="Goode T."/>
            <person name="Graham J."/>
            <person name="Grandbois E."/>
            <person name="Grewal S."/>
            <person name="Gyaltsen K."/>
            <person name="Hafez N."/>
            <person name="Hagos B."/>
            <person name="Hall J."/>
            <person name="Henson C."/>
            <person name="Hollinger A."/>
            <person name="Honan T."/>
            <person name="Huard M.D."/>
            <person name="Hughes L."/>
            <person name="Hurhula B."/>
            <person name="Husby M.E."/>
            <person name="Kamat A."/>
            <person name="Kanga B."/>
            <person name="Kashin S."/>
            <person name="Khazanovich D."/>
            <person name="Kisner P."/>
            <person name="Lance K."/>
            <person name="Lara M."/>
            <person name="Lee W."/>
            <person name="Lennon N."/>
            <person name="Letendre F."/>
            <person name="LeVine R."/>
            <person name="Lipovsky A."/>
            <person name="Liu X."/>
            <person name="Liu J."/>
            <person name="Liu S."/>
            <person name="Lokyitsang T."/>
            <person name="Lokyitsang Y."/>
            <person name="Lubonja R."/>
            <person name="Lui A."/>
            <person name="MacDonald P."/>
            <person name="Magnisalis V."/>
            <person name="Maru K."/>
            <person name="Matthews C."/>
            <person name="McCusker W."/>
            <person name="McDonough S."/>
            <person name="Mehta T."/>
            <person name="Meldrim J."/>
            <person name="Meneus L."/>
            <person name="Mihai O."/>
            <person name="Mihalev A."/>
            <person name="Mihova T."/>
            <person name="Mittelman R."/>
            <person name="Mlenga V."/>
            <person name="Montmayeur A."/>
            <person name="Mulrain L."/>
            <person name="Navidi A."/>
            <person name="Naylor J."/>
            <person name="Negash T."/>
            <person name="Nguyen T."/>
            <person name="Nguyen N."/>
            <person name="Nicol R."/>
            <person name="Norbu C."/>
            <person name="Norbu N."/>
            <person name="Novod N."/>
            <person name="O'Neill B."/>
            <person name="Osman S."/>
            <person name="Markiewicz E."/>
            <person name="Oyono O.L."/>
            <person name="Patti C."/>
            <person name="Phunkhang P."/>
            <person name="Pierre F."/>
            <person name="Priest M."/>
            <person name="Raghuraman S."/>
            <person name="Rege F."/>
            <person name="Reyes R."/>
            <person name="Rise C."/>
            <person name="Rogov P."/>
            <person name="Ross K."/>
            <person name="Ryan E."/>
            <person name="Settipalli S."/>
            <person name="Shea T."/>
            <person name="Sherpa N."/>
            <person name="Shi L."/>
            <person name="Shih D."/>
            <person name="Sparrow T."/>
            <person name="Spaulding J."/>
            <person name="Stalker J."/>
            <person name="Stange-Thomann N."/>
            <person name="Stavropoulos S."/>
            <person name="Stone C."/>
            <person name="Strader C."/>
            <person name="Tesfaye S."/>
            <person name="Thomson T."/>
            <person name="Thoulutsang Y."/>
            <person name="Thoulutsang D."/>
            <person name="Topham K."/>
            <person name="Topping I."/>
            <person name="Tsamla T."/>
            <person name="Vassiliev H."/>
            <person name="Vo A."/>
            <person name="Wangchuk T."/>
            <person name="Wangdi T."/>
            <person name="Weiand M."/>
            <person name="Wilkinson J."/>
            <person name="Wilson A."/>
            <person name="Yadav S."/>
            <person name="Young G."/>
            <person name="Yu Q."/>
            <person name="Zembek L."/>
            <person name="Zhong D."/>
            <person name="Zimmer A."/>
            <person name="Zwirko Z."/>
            <person name="Jaffe D.B."/>
            <person name="Alvarez P."/>
            <person name="Brockman W."/>
            <person name="Butler J."/>
            <person name="Chin C."/>
            <person name="Gnerre S."/>
            <person name="Grabherr M."/>
            <person name="Kleber M."/>
            <person name="Mauceli E."/>
            <person name="MacCallum I."/>
        </authorList>
    </citation>
    <scope>NUCLEOTIDE SEQUENCE [LARGE SCALE GENOMIC DNA]</scope>
    <source>
        <strain evidence="16">Tucson 14024-0371.13</strain>
    </source>
</reference>
<evidence type="ECO:0000256" key="1">
    <source>
        <dbReference type="ARBA" id="ARBA00004642"/>
    </source>
</evidence>
<dbReference type="PANTHER" id="PTHR46600">
    <property type="entry name" value="THAP DOMAIN-CONTAINING"/>
    <property type="match status" value="1"/>
</dbReference>
<evidence type="ECO:0000256" key="5">
    <source>
        <dbReference type="ARBA" id="ARBA00022833"/>
    </source>
</evidence>
<evidence type="ECO:0000256" key="11">
    <source>
        <dbReference type="ARBA" id="ARBA00023306"/>
    </source>
</evidence>
<dbReference type="EMBL" id="CH902623">
    <property type="protein sequence ID" value="EDV30176.2"/>
    <property type="molecule type" value="Genomic_DNA"/>
</dbReference>
<sequence>MKNHKLRCIVENCYESGYQDSRSMFKFPANPAIRLKWIENVGISKNTNLYNRRLCRRHFEPNSFGKTKLFSWAVPTLFLGEKEGLHYGVPKKKPFIRKCSIVNCPTRSPPDRLHLFPSEPQMHKKWLGLCNLKADSKWLFICGRHFRRSVLPRVNSKVPKDAIPELYLGWEVQDPLESSLITPKSEKLRRKKYSRSEAEDEGIDEENSKEACDNTTHKSCSNCVTLKDQLAAALSKIQKLEQMQEVSDTDEEEYIFMLMK</sequence>
<dbReference type="AlphaFoldDB" id="B3MTP5"/>
<dbReference type="OrthoDB" id="5982876at2759"/>
<keyword evidence="9" id="KW-0804">Transcription</keyword>
<keyword evidence="4 12" id="KW-0863">Zinc-finger</keyword>
<name>B3MTP5_DROAN</name>
<dbReference type="InterPro" id="IPR026516">
    <property type="entry name" value="THAP1/10"/>
</dbReference>